<organism evidence="6 7">
    <name type="scientific">Dactylellina haptotyla (strain CBS 200.50)</name>
    <name type="common">Nematode-trapping fungus</name>
    <name type="synonym">Monacrosporium haptotylum</name>
    <dbReference type="NCBI Taxonomy" id="1284197"/>
    <lineage>
        <taxon>Eukaryota</taxon>
        <taxon>Fungi</taxon>
        <taxon>Dikarya</taxon>
        <taxon>Ascomycota</taxon>
        <taxon>Pezizomycotina</taxon>
        <taxon>Orbiliomycetes</taxon>
        <taxon>Orbiliales</taxon>
        <taxon>Orbiliaceae</taxon>
        <taxon>Dactylellina</taxon>
    </lineage>
</organism>
<dbReference type="PANTHER" id="PTHR33359">
    <property type="entry name" value="MOLYBDOPTERIN SYNTHASE SULFUR CARRIER SUBUNIT"/>
    <property type="match status" value="1"/>
</dbReference>
<dbReference type="GO" id="GO:1990133">
    <property type="term" value="C:molybdopterin adenylyltransferase complex"/>
    <property type="evidence" value="ECO:0007669"/>
    <property type="project" value="TreeGrafter"/>
</dbReference>
<evidence type="ECO:0000256" key="1">
    <source>
        <dbReference type="ARBA" id="ARBA00022490"/>
    </source>
</evidence>
<dbReference type="eggNOG" id="ENOG502S73M">
    <property type="taxonomic scope" value="Eukaryota"/>
</dbReference>
<dbReference type="HOGENOM" id="CLU_114601_6_0_1"/>
<dbReference type="EMBL" id="AQGS01000224">
    <property type="protein sequence ID" value="EPS41715.1"/>
    <property type="molecule type" value="Genomic_DNA"/>
</dbReference>
<dbReference type="GO" id="GO:1990140">
    <property type="term" value="C:molybdopterin synthase complex"/>
    <property type="evidence" value="ECO:0007669"/>
    <property type="project" value="UniProtKB-UniRule"/>
</dbReference>
<comment type="subunit">
    <text evidence="5">Heterotetramer; composed of 2 small (MOCS2A) and 2 large (MOCS2B) subunits.</text>
</comment>
<dbReference type="GO" id="GO:0030366">
    <property type="term" value="F:molybdopterin synthase activity"/>
    <property type="evidence" value="ECO:0007669"/>
    <property type="project" value="UniProtKB-UniRule"/>
</dbReference>
<evidence type="ECO:0000313" key="6">
    <source>
        <dbReference type="EMBL" id="EPS41715.1"/>
    </source>
</evidence>
<feature type="modified residue" description="Glycyl adenylate; alternate" evidence="5">
    <location>
        <position position="125"/>
    </location>
</feature>
<dbReference type="OMA" id="IECNDEV"/>
<dbReference type="InterPro" id="IPR012675">
    <property type="entry name" value="Beta-grasp_dom_sf"/>
</dbReference>
<dbReference type="Proteomes" id="UP000015100">
    <property type="component" value="Unassembled WGS sequence"/>
</dbReference>
<protein>
    <recommendedName>
        <fullName evidence="5">Molybdopterin synthase sulfur carrier subunit</fullName>
    </recommendedName>
    <alternativeName>
        <fullName evidence="5">Common component for nitrate reductase and xanthine dehydrogenase protein G</fullName>
    </alternativeName>
    <alternativeName>
        <fullName evidence="5">Molybdenum cofactor synthesis protein 2 small subunit</fullName>
    </alternativeName>
    <alternativeName>
        <fullName evidence="5">Molybdenum cofactor synthesis protein 2A</fullName>
    </alternativeName>
    <alternativeName>
        <fullName evidence="5">Sulfur carrier protein MOCS2A</fullName>
        <shortName evidence="5">MOCS2A</shortName>
    </alternativeName>
</protein>
<keyword evidence="1 5" id="KW-0963">Cytoplasm</keyword>
<proteinExistence type="inferred from homology"/>
<comment type="caution">
    <text evidence="6">The sequence shown here is derived from an EMBL/GenBank/DDBJ whole genome shotgun (WGS) entry which is preliminary data.</text>
</comment>
<dbReference type="UniPathway" id="UPA00344"/>
<dbReference type="GO" id="GO:0006777">
    <property type="term" value="P:Mo-molybdopterin cofactor biosynthetic process"/>
    <property type="evidence" value="ECO:0007669"/>
    <property type="project" value="UniProtKB-UniRule"/>
</dbReference>
<dbReference type="STRING" id="1284197.S8AF79"/>
<feature type="modified residue" description="1-thioglycine; alternate" evidence="5">
    <location>
        <position position="125"/>
    </location>
</feature>
<comment type="function">
    <text evidence="5">Acts as a sulfur carrier required for molybdopterin biosynthesis. Component of the molybdopterin synthase complex that catalyzes the conversion of precursor Z into molybdopterin by mediating the incorporation of 2 sulfur atoms into precursor Z to generate a dithiolene group. In the complex, serves as sulfur donor by being thiocarboxylated (-COSH) at its C-terminus by UBA4. After interaction with MOCS2B, the sulfur is then transferred to precursor Z to form molybdopterin.</text>
</comment>
<dbReference type="Gene3D" id="3.10.20.30">
    <property type="match status" value="1"/>
</dbReference>
<dbReference type="GO" id="GO:0000166">
    <property type="term" value="F:nucleotide binding"/>
    <property type="evidence" value="ECO:0007669"/>
    <property type="project" value="UniProtKB-KW"/>
</dbReference>
<dbReference type="HAMAP" id="MF_03051">
    <property type="entry name" value="MOCS2A"/>
    <property type="match status" value="1"/>
</dbReference>
<dbReference type="InterPro" id="IPR016155">
    <property type="entry name" value="Mopterin_synth/thiamin_S_b"/>
</dbReference>
<dbReference type="InterPro" id="IPR028887">
    <property type="entry name" value="MOCS2A_euk"/>
</dbReference>
<dbReference type="InterPro" id="IPR003749">
    <property type="entry name" value="ThiS/MoaD-like"/>
</dbReference>
<evidence type="ECO:0000256" key="2">
    <source>
        <dbReference type="ARBA" id="ARBA00022553"/>
    </source>
</evidence>
<evidence type="ECO:0000256" key="5">
    <source>
        <dbReference type="HAMAP-Rule" id="MF_03051"/>
    </source>
</evidence>
<comment type="PTM">
    <text evidence="5">C-terminal thiocarboxylation occurs in 2 steps, it is first acyl-adenylated (-COAMP) via the hesA/moeB/thiF part of UBA4, then thiocarboxylated (-COSH) via the rhodanese domain of UBA4.</text>
</comment>
<gene>
    <name evidence="5" type="primary">cnxG</name>
    <name evidence="6" type="ORF">H072_4386</name>
</gene>
<keyword evidence="3 5" id="KW-0547">Nucleotide-binding</keyword>
<dbReference type="AlphaFoldDB" id="S8AF79"/>
<comment type="pathway">
    <text evidence="5">Cofactor biosynthesis; molybdopterin biosynthesis.</text>
</comment>
<keyword evidence="7" id="KW-1185">Reference proteome</keyword>
<evidence type="ECO:0000256" key="4">
    <source>
        <dbReference type="ARBA" id="ARBA00023150"/>
    </source>
</evidence>
<comment type="subcellular location">
    <subcellularLocation>
        <location evidence="5">Cytoplasm</location>
    </subcellularLocation>
</comment>
<keyword evidence="2 5" id="KW-0597">Phosphoprotein</keyword>
<dbReference type="InterPro" id="IPR044672">
    <property type="entry name" value="MOCS2A"/>
</dbReference>
<dbReference type="Pfam" id="PF02597">
    <property type="entry name" value="ThiS"/>
    <property type="match status" value="1"/>
</dbReference>
<name>S8AF79_DACHA</name>
<dbReference type="PANTHER" id="PTHR33359:SF1">
    <property type="entry name" value="MOLYBDOPTERIN SYNTHASE SULFUR CARRIER SUBUNIT"/>
    <property type="match status" value="1"/>
</dbReference>
<reference evidence="6 7" key="1">
    <citation type="journal article" date="2013" name="PLoS Genet.">
        <title>Genomic mechanisms accounting for the adaptation to parasitism in nematode-trapping fungi.</title>
        <authorList>
            <person name="Meerupati T."/>
            <person name="Andersson K.M."/>
            <person name="Friman E."/>
            <person name="Kumar D."/>
            <person name="Tunlid A."/>
            <person name="Ahren D."/>
        </authorList>
    </citation>
    <scope>NUCLEOTIDE SEQUENCE [LARGE SCALE GENOMIC DNA]</scope>
    <source>
        <strain evidence="6 7">CBS 200.50</strain>
    </source>
</reference>
<dbReference type="CDD" id="cd00754">
    <property type="entry name" value="Ubl_MoaD"/>
    <property type="match status" value="1"/>
</dbReference>
<comment type="similarity">
    <text evidence="5">Belongs to the MoaD family. MOCS2A subfamily.</text>
</comment>
<evidence type="ECO:0000256" key="3">
    <source>
        <dbReference type="ARBA" id="ARBA00022741"/>
    </source>
</evidence>
<dbReference type="OrthoDB" id="5595860at2759"/>
<dbReference type="SUPFAM" id="SSF54285">
    <property type="entry name" value="MoaD/ThiS"/>
    <property type="match status" value="1"/>
</dbReference>
<reference evidence="7" key="2">
    <citation type="submission" date="2013-04" db="EMBL/GenBank/DDBJ databases">
        <title>Genomic mechanisms accounting for the adaptation to parasitism in nematode-trapping fungi.</title>
        <authorList>
            <person name="Ahren D.G."/>
        </authorList>
    </citation>
    <scope>NUCLEOTIDE SEQUENCE [LARGE SCALE GENOMIC DNA]</scope>
    <source>
        <strain evidence="7">CBS 200.50</strain>
    </source>
</reference>
<keyword evidence="4 5" id="KW-0501">Molybdenum cofactor biosynthesis</keyword>
<accession>S8AF79</accession>
<sequence length="125" mass="13618">MSARCLELVHSNIFKILQCKPDLQTNQYSNLLAGTLVTAMADTFKVLYFAAASTYTGKAEDSIPGPMPVSKLFAHLEDKYPGFRKKVLTSCALSVNLDYVDLIEDGEMEIQNGDEVGIIPPVSSG</sequence>
<evidence type="ECO:0000313" key="7">
    <source>
        <dbReference type="Proteomes" id="UP000015100"/>
    </source>
</evidence>